<proteinExistence type="predicted"/>
<dbReference type="Proteomes" id="UP000030182">
    <property type="component" value="Unassembled WGS sequence"/>
</dbReference>
<evidence type="ECO:0000313" key="1">
    <source>
        <dbReference type="EMBL" id="KDS93772.1"/>
    </source>
</evidence>
<keyword evidence="2" id="KW-1185">Reference proteome</keyword>
<dbReference type="EMBL" id="JDRS01000005">
    <property type="protein sequence ID" value="KDS93772.1"/>
    <property type="molecule type" value="Genomic_DNA"/>
</dbReference>
<protein>
    <submittedName>
        <fullName evidence="1">Uncharacterized protein</fullName>
    </submittedName>
</protein>
<sequence>MGEVLCQRGAQFGRKGAAPTDSLSQSPSAARYTTIFCSARGSVGSISAGSGIHREMTLLHGLLSSLSVLASSMSSSSGPVALRALTRA</sequence>
<comment type="caution">
    <text evidence="1">The sequence shown here is derived from an EMBL/GenBank/DDBJ whole genome shotgun (WGS) entry which is preliminary data.</text>
</comment>
<reference evidence="1 2" key="1">
    <citation type="submission" date="2014-01" db="EMBL/GenBank/DDBJ databases">
        <title>Draft genome sequence of the multidrug-resistant clinical isolate Dermabacter hominis 1368.</title>
        <authorList>
            <person name="Albersmeier A."/>
            <person name="Bomholt C."/>
            <person name="Glaub A."/>
            <person name="Ruckert C."/>
            <person name="Soriano F."/>
            <person name="Fernandez-Natal I."/>
            <person name="Tauch A."/>
        </authorList>
    </citation>
    <scope>NUCLEOTIDE SEQUENCE [LARGE SCALE GENOMIC DNA]</scope>
    <source>
        <strain evidence="1 2">1368</strain>
    </source>
</reference>
<accession>A0ABR4SL92</accession>
<evidence type="ECO:0000313" key="2">
    <source>
        <dbReference type="Proteomes" id="UP000030182"/>
    </source>
</evidence>
<gene>
    <name evidence="1" type="ORF">DHOM_04620</name>
</gene>
<organism evidence="1 2">
    <name type="scientific">Dermabacter hominis 1368</name>
    <dbReference type="NCBI Taxonomy" id="1450519"/>
    <lineage>
        <taxon>Bacteria</taxon>
        <taxon>Bacillati</taxon>
        <taxon>Actinomycetota</taxon>
        <taxon>Actinomycetes</taxon>
        <taxon>Micrococcales</taxon>
        <taxon>Dermabacteraceae</taxon>
        <taxon>Dermabacter</taxon>
    </lineage>
</organism>
<name>A0ABR4SL92_9MICO</name>